<dbReference type="GeneID" id="87823991"/>
<gene>
    <name evidence="2" type="ORF">N657DRAFT_405765</name>
</gene>
<reference evidence="2" key="2">
    <citation type="submission" date="2023-05" db="EMBL/GenBank/DDBJ databases">
        <authorList>
            <consortium name="Lawrence Berkeley National Laboratory"/>
            <person name="Steindorff A."/>
            <person name="Hensen N."/>
            <person name="Bonometti L."/>
            <person name="Westerberg I."/>
            <person name="Brannstrom I.O."/>
            <person name="Guillou S."/>
            <person name="Cros-Aarteil S."/>
            <person name="Calhoun S."/>
            <person name="Haridas S."/>
            <person name="Kuo A."/>
            <person name="Mondo S."/>
            <person name="Pangilinan J."/>
            <person name="Riley R."/>
            <person name="Labutti K."/>
            <person name="Andreopoulos B."/>
            <person name="Lipzen A."/>
            <person name="Chen C."/>
            <person name="Yanf M."/>
            <person name="Daum C."/>
            <person name="Ng V."/>
            <person name="Clum A."/>
            <person name="Ohm R."/>
            <person name="Martin F."/>
            <person name="Silar P."/>
            <person name="Natvig D."/>
            <person name="Lalanne C."/>
            <person name="Gautier V."/>
            <person name="Ament-Velasquez S.L."/>
            <person name="Kruys A."/>
            <person name="Hutchinson M.I."/>
            <person name="Powell A.J."/>
            <person name="Barry K."/>
            <person name="Miller A.N."/>
            <person name="Grigoriev I.V."/>
            <person name="Debuchy R."/>
            <person name="Gladieux P."/>
            <person name="Thoren M.H."/>
            <person name="Johannesson H."/>
        </authorList>
    </citation>
    <scope>NUCLEOTIDE SEQUENCE</scope>
    <source>
        <strain evidence="2">CBS 731.68</strain>
    </source>
</reference>
<dbReference type="AlphaFoldDB" id="A0AAN6TQ89"/>
<dbReference type="RefSeq" id="XP_062641953.1">
    <property type="nucleotide sequence ID" value="XM_062787221.1"/>
</dbReference>
<sequence length="60" mass="6636">MSLGDSRPTPRPLMKLFPLAPQHTEPSSNALRPARLRGQVCLRATRVCRLSFPSPSSVYS</sequence>
<name>A0AAN6TQ89_9PEZI</name>
<evidence type="ECO:0000313" key="3">
    <source>
        <dbReference type="Proteomes" id="UP001302602"/>
    </source>
</evidence>
<protein>
    <submittedName>
        <fullName evidence="2">Uncharacterized protein</fullName>
    </submittedName>
</protein>
<dbReference type="EMBL" id="MU853279">
    <property type="protein sequence ID" value="KAK4118180.1"/>
    <property type="molecule type" value="Genomic_DNA"/>
</dbReference>
<keyword evidence="3" id="KW-1185">Reference proteome</keyword>
<dbReference type="Proteomes" id="UP001302602">
    <property type="component" value="Unassembled WGS sequence"/>
</dbReference>
<organism evidence="2 3">
    <name type="scientific">Parathielavia appendiculata</name>
    <dbReference type="NCBI Taxonomy" id="2587402"/>
    <lineage>
        <taxon>Eukaryota</taxon>
        <taxon>Fungi</taxon>
        <taxon>Dikarya</taxon>
        <taxon>Ascomycota</taxon>
        <taxon>Pezizomycotina</taxon>
        <taxon>Sordariomycetes</taxon>
        <taxon>Sordariomycetidae</taxon>
        <taxon>Sordariales</taxon>
        <taxon>Chaetomiaceae</taxon>
        <taxon>Parathielavia</taxon>
    </lineage>
</organism>
<evidence type="ECO:0000313" key="2">
    <source>
        <dbReference type="EMBL" id="KAK4118180.1"/>
    </source>
</evidence>
<accession>A0AAN6TQ89</accession>
<reference evidence="2" key="1">
    <citation type="journal article" date="2023" name="Mol. Phylogenet. Evol.">
        <title>Genome-scale phylogeny and comparative genomics of the fungal order Sordariales.</title>
        <authorList>
            <person name="Hensen N."/>
            <person name="Bonometti L."/>
            <person name="Westerberg I."/>
            <person name="Brannstrom I.O."/>
            <person name="Guillou S."/>
            <person name="Cros-Aarteil S."/>
            <person name="Calhoun S."/>
            <person name="Haridas S."/>
            <person name="Kuo A."/>
            <person name="Mondo S."/>
            <person name="Pangilinan J."/>
            <person name="Riley R."/>
            <person name="LaButti K."/>
            <person name="Andreopoulos B."/>
            <person name="Lipzen A."/>
            <person name="Chen C."/>
            <person name="Yan M."/>
            <person name="Daum C."/>
            <person name="Ng V."/>
            <person name="Clum A."/>
            <person name="Steindorff A."/>
            <person name="Ohm R.A."/>
            <person name="Martin F."/>
            <person name="Silar P."/>
            <person name="Natvig D.O."/>
            <person name="Lalanne C."/>
            <person name="Gautier V."/>
            <person name="Ament-Velasquez S.L."/>
            <person name="Kruys A."/>
            <person name="Hutchinson M.I."/>
            <person name="Powell A.J."/>
            <person name="Barry K."/>
            <person name="Miller A.N."/>
            <person name="Grigoriev I.V."/>
            <person name="Debuchy R."/>
            <person name="Gladieux P."/>
            <person name="Hiltunen Thoren M."/>
            <person name="Johannesson H."/>
        </authorList>
    </citation>
    <scope>NUCLEOTIDE SEQUENCE</scope>
    <source>
        <strain evidence="2">CBS 731.68</strain>
    </source>
</reference>
<feature type="region of interest" description="Disordered" evidence="1">
    <location>
        <begin position="1"/>
        <end position="31"/>
    </location>
</feature>
<evidence type="ECO:0000256" key="1">
    <source>
        <dbReference type="SAM" id="MobiDB-lite"/>
    </source>
</evidence>
<comment type="caution">
    <text evidence="2">The sequence shown here is derived from an EMBL/GenBank/DDBJ whole genome shotgun (WGS) entry which is preliminary data.</text>
</comment>
<proteinExistence type="predicted"/>